<dbReference type="Proteomes" id="UP000282076">
    <property type="component" value="Unassembled WGS sequence"/>
</dbReference>
<name>A0A494Y8Q2_9BACL</name>
<organism evidence="1 2">
    <name type="scientific">Cohnella endophytica</name>
    <dbReference type="NCBI Taxonomy" id="2419778"/>
    <lineage>
        <taxon>Bacteria</taxon>
        <taxon>Bacillati</taxon>
        <taxon>Bacillota</taxon>
        <taxon>Bacilli</taxon>
        <taxon>Bacillales</taxon>
        <taxon>Paenibacillaceae</taxon>
        <taxon>Cohnella</taxon>
    </lineage>
</organism>
<protein>
    <submittedName>
        <fullName evidence="1">Uncharacterized protein</fullName>
    </submittedName>
</protein>
<accession>A0A494Y8Q2</accession>
<dbReference type="AlphaFoldDB" id="A0A494Y8Q2"/>
<reference evidence="1 2" key="1">
    <citation type="submission" date="2018-10" db="EMBL/GenBank/DDBJ databases">
        <title>Cohnella sp. M2MS4P-1, whole genome shotgun sequence.</title>
        <authorList>
            <person name="Tuo L."/>
        </authorList>
    </citation>
    <scope>NUCLEOTIDE SEQUENCE [LARGE SCALE GENOMIC DNA]</scope>
    <source>
        <strain evidence="1 2">M2MS4P-1</strain>
    </source>
</reference>
<proteinExistence type="predicted"/>
<evidence type="ECO:0000313" key="2">
    <source>
        <dbReference type="Proteomes" id="UP000282076"/>
    </source>
</evidence>
<evidence type="ECO:0000313" key="1">
    <source>
        <dbReference type="EMBL" id="RKP56262.1"/>
    </source>
</evidence>
<comment type="caution">
    <text evidence="1">The sequence shown here is derived from an EMBL/GenBank/DDBJ whole genome shotgun (WGS) entry which is preliminary data.</text>
</comment>
<gene>
    <name evidence="1" type="ORF">D7Z26_06395</name>
</gene>
<sequence>MAALDFVVSGQLIRLALPQTQFVYLGPCICLQLPSDSTSRWTPLLLATVGARQPPFGTFTLKMTPMLGVPQKHGSAPDGLIRVLFPVLIKQSFFQLLLR</sequence>
<dbReference type="EMBL" id="RBZM01000003">
    <property type="protein sequence ID" value="RKP56262.1"/>
    <property type="molecule type" value="Genomic_DNA"/>
</dbReference>
<keyword evidence="2" id="KW-1185">Reference proteome</keyword>